<dbReference type="AlphaFoldDB" id="A0AAV4H9Y1"/>
<comment type="caution">
    <text evidence="1">The sequence shown here is derived from an EMBL/GenBank/DDBJ whole genome shotgun (WGS) entry which is preliminary data.</text>
</comment>
<keyword evidence="2" id="KW-1185">Reference proteome</keyword>
<sequence length="94" mass="10261">MASDKTTPASAPTIRLLLGCSAWTPAATIKLLSHSCWGVRPVLKHRPSDCFPTHVGVFGLYSSPDHQTVFHSCWGVRHVLQPRPSDCFPTHVGV</sequence>
<dbReference type="Proteomes" id="UP000762676">
    <property type="component" value="Unassembled WGS sequence"/>
</dbReference>
<evidence type="ECO:0008006" key="3">
    <source>
        <dbReference type="Google" id="ProtNLM"/>
    </source>
</evidence>
<gene>
    <name evidence="1" type="ORF">ElyMa_006266200</name>
</gene>
<name>A0AAV4H9Y1_9GAST</name>
<accession>A0AAV4H9Y1</accession>
<dbReference type="EMBL" id="BMAT01012580">
    <property type="protein sequence ID" value="GFR95093.1"/>
    <property type="molecule type" value="Genomic_DNA"/>
</dbReference>
<evidence type="ECO:0000313" key="1">
    <source>
        <dbReference type="EMBL" id="GFR95093.1"/>
    </source>
</evidence>
<organism evidence="1 2">
    <name type="scientific">Elysia marginata</name>
    <dbReference type="NCBI Taxonomy" id="1093978"/>
    <lineage>
        <taxon>Eukaryota</taxon>
        <taxon>Metazoa</taxon>
        <taxon>Spiralia</taxon>
        <taxon>Lophotrochozoa</taxon>
        <taxon>Mollusca</taxon>
        <taxon>Gastropoda</taxon>
        <taxon>Heterobranchia</taxon>
        <taxon>Euthyneura</taxon>
        <taxon>Panpulmonata</taxon>
        <taxon>Sacoglossa</taxon>
        <taxon>Placobranchoidea</taxon>
        <taxon>Plakobranchidae</taxon>
        <taxon>Elysia</taxon>
    </lineage>
</organism>
<protein>
    <recommendedName>
        <fullName evidence="3">Secreted protein</fullName>
    </recommendedName>
</protein>
<proteinExistence type="predicted"/>
<reference evidence="1 2" key="1">
    <citation type="journal article" date="2021" name="Elife">
        <title>Chloroplast acquisition without the gene transfer in kleptoplastic sea slugs, Plakobranchus ocellatus.</title>
        <authorList>
            <person name="Maeda T."/>
            <person name="Takahashi S."/>
            <person name="Yoshida T."/>
            <person name="Shimamura S."/>
            <person name="Takaki Y."/>
            <person name="Nagai Y."/>
            <person name="Toyoda A."/>
            <person name="Suzuki Y."/>
            <person name="Arimoto A."/>
            <person name="Ishii H."/>
            <person name="Satoh N."/>
            <person name="Nishiyama T."/>
            <person name="Hasebe M."/>
            <person name="Maruyama T."/>
            <person name="Minagawa J."/>
            <person name="Obokata J."/>
            <person name="Shigenobu S."/>
        </authorList>
    </citation>
    <scope>NUCLEOTIDE SEQUENCE [LARGE SCALE GENOMIC DNA]</scope>
</reference>
<evidence type="ECO:0000313" key="2">
    <source>
        <dbReference type="Proteomes" id="UP000762676"/>
    </source>
</evidence>